<feature type="transmembrane region" description="Helical" evidence="5">
    <location>
        <begin position="64"/>
        <end position="83"/>
    </location>
</feature>
<evidence type="ECO:0000313" key="6">
    <source>
        <dbReference type="EMBL" id="PZP34435.1"/>
    </source>
</evidence>
<accession>A0A2W5DR70</accession>
<protein>
    <submittedName>
        <fullName evidence="6">ZIP family metal transporter</fullName>
    </submittedName>
</protein>
<organism evidence="6 7">
    <name type="scientific">Roseateles depolymerans</name>
    <dbReference type="NCBI Taxonomy" id="76731"/>
    <lineage>
        <taxon>Bacteria</taxon>
        <taxon>Pseudomonadati</taxon>
        <taxon>Pseudomonadota</taxon>
        <taxon>Betaproteobacteria</taxon>
        <taxon>Burkholderiales</taxon>
        <taxon>Sphaerotilaceae</taxon>
        <taxon>Roseateles</taxon>
    </lineage>
</organism>
<comment type="subcellular location">
    <subcellularLocation>
        <location evidence="1">Membrane</location>
        <topology evidence="1">Multi-pass membrane protein</topology>
    </subcellularLocation>
</comment>
<gene>
    <name evidence="6" type="ORF">DI603_05630</name>
</gene>
<evidence type="ECO:0000256" key="3">
    <source>
        <dbReference type="ARBA" id="ARBA00022989"/>
    </source>
</evidence>
<dbReference type="AlphaFoldDB" id="A0A2W5DR70"/>
<keyword evidence="3 5" id="KW-1133">Transmembrane helix</keyword>
<name>A0A2W5DR70_9BURK</name>
<dbReference type="GO" id="GO:0046873">
    <property type="term" value="F:metal ion transmembrane transporter activity"/>
    <property type="evidence" value="ECO:0007669"/>
    <property type="project" value="InterPro"/>
</dbReference>
<evidence type="ECO:0000256" key="5">
    <source>
        <dbReference type="SAM" id="Phobius"/>
    </source>
</evidence>
<dbReference type="EMBL" id="QFOD01000004">
    <property type="protein sequence ID" value="PZP34435.1"/>
    <property type="molecule type" value="Genomic_DNA"/>
</dbReference>
<evidence type="ECO:0000313" key="7">
    <source>
        <dbReference type="Proteomes" id="UP000249633"/>
    </source>
</evidence>
<feature type="transmembrane region" description="Helical" evidence="5">
    <location>
        <begin position="219"/>
        <end position="237"/>
    </location>
</feature>
<dbReference type="PANTHER" id="PTHR16950">
    <property type="entry name" value="ZINC TRANSPORTER SLC39A7 HISTIDINE-RICH MEMBRANE PROTEIN KE4"/>
    <property type="match status" value="1"/>
</dbReference>
<feature type="transmembrane region" description="Helical" evidence="5">
    <location>
        <begin position="181"/>
        <end position="198"/>
    </location>
</feature>
<evidence type="ECO:0000256" key="4">
    <source>
        <dbReference type="ARBA" id="ARBA00023136"/>
    </source>
</evidence>
<keyword evidence="2 5" id="KW-0812">Transmembrane</keyword>
<dbReference type="Proteomes" id="UP000249633">
    <property type="component" value="Unassembled WGS sequence"/>
</dbReference>
<dbReference type="GO" id="GO:0016020">
    <property type="term" value="C:membrane"/>
    <property type="evidence" value="ECO:0007669"/>
    <property type="project" value="UniProtKB-SubCell"/>
</dbReference>
<proteinExistence type="predicted"/>
<feature type="transmembrane region" description="Helical" evidence="5">
    <location>
        <begin position="34"/>
        <end position="52"/>
    </location>
</feature>
<feature type="transmembrane region" description="Helical" evidence="5">
    <location>
        <begin position="154"/>
        <end position="175"/>
    </location>
</feature>
<reference evidence="6 7" key="1">
    <citation type="submission" date="2017-08" db="EMBL/GenBank/DDBJ databases">
        <title>Infants hospitalized years apart are colonized by the same room-sourced microbial strains.</title>
        <authorList>
            <person name="Brooks B."/>
            <person name="Olm M.R."/>
            <person name="Firek B.A."/>
            <person name="Baker R."/>
            <person name="Thomas B.C."/>
            <person name="Morowitz M.J."/>
            <person name="Banfield J.F."/>
        </authorList>
    </citation>
    <scope>NUCLEOTIDE SEQUENCE [LARGE SCALE GENOMIC DNA]</scope>
    <source>
        <strain evidence="6">S2_012_000_R2_81</strain>
    </source>
</reference>
<evidence type="ECO:0000256" key="1">
    <source>
        <dbReference type="ARBA" id="ARBA00004141"/>
    </source>
</evidence>
<dbReference type="InterPro" id="IPR003689">
    <property type="entry name" value="ZIP"/>
</dbReference>
<evidence type="ECO:0000256" key="2">
    <source>
        <dbReference type="ARBA" id="ARBA00022692"/>
    </source>
</evidence>
<dbReference type="Pfam" id="PF02535">
    <property type="entry name" value="Zip"/>
    <property type="match status" value="1"/>
</dbReference>
<comment type="caution">
    <text evidence="6">The sequence shown here is derived from an EMBL/GenBank/DDBJ whole genome shotgun (WGS) entry which is preliminary data.</text>
</comment>
<sequence length="240" mass="24080">MIAATLGACLASSGLSLGAAALTAWTLPAALQTRLVAFAAGVMLAAALLHLLPEALAAGPDPRALLATALAGLLLLHGLRAPARATDAWAGTRSGLLLGDALHHAVDGVLIAAAFAVQPWLGLSTALAVTLHELPRQLGDLVLLRASGWPLRRALLACAASGLCTLAGGLLGALGLSRLQALLPFALALAAGGLLYIATARLLPWLQQEGQPASPGGQLLALAAGVLTLPLLGHWLHAST</sequence>
<keyword evidence="4 5" id="KW-0472">Membrane</keyword>
<dbReference type="PANTHER" id="PTHR16950:SF16">
    <property type="entry name" value="ZINC TRANSPORTER ZIP13"/>
    <property type="match status" value="1"/>
</dbReference>